<keyword evidence="12" id="KW-1185">Reference proteome</keyword>
<keyword evidence="9" id="KW-0472">Membrane</keyword>
<dbReference type="PROSITE" id="PS00627">
    <property type="entry name" value="GHMP_KINASES_ATP"/>
    <property type="match status" value="1"/>
</dbReference>
<dbReference type="GO" id="GO:0016301">
    <property type="term" value="F:kinase activity"/>
    <property type="evidence" value="ECO:0007669"/>
    <property type="project" value="UniProtKB-KW"/>
</dbReference>
<dbReference type="SUPFAM" id="SSF52518">
    <property type="entry name" value="Thiamin diphosphate-binding fold (THDP-binding)"/>
    <property type="match status" value="2"/>
</dbReference>
<dbReference type="GO" id="GO:0004739">
    <property type="term" value="F:pyruvate dehydrogenase (acetyl-transferring) activity"/>
    <property type="evidence" value="ECO:0007669"/>
    <property type="project" value="TreeGrafter"/>
</dbReference>
<keyword evidence="5" id="KW-0067">ATP-binding</keyword>
<evidence type="ECO:0000256" key="7">
    <source>
        <dbReference type="ARBA" id="ARBA00023002"/>
    </source>
</evidence>
<dbReference type="InterPro" id="IPR020568">
    <property type="entry name" value="Ribosomal_Su5_D2-typ_SF"/>
</dbReference>
<evidence type="ECO:0000256" key="5">
    <source>
        <dbReference type="ARBA" id="ARBA00022840"/>
    </source>
</evidence>
<dbReference type="InterPro" id="IPR006203">
    <property type="entry name" value="GHMP_knse_ATP-bd_CS"/>
</dbReference>
<sequence length="733" mass="83302">MKFVNRLSTFFKCATFNQVRYNSSNPSKEISIRNNYLVHNLAELPPNFTELSRENGLKYLTKMMTIRKMENASNALYKEKEIRGFCHLYSGQEAVCVGMNAAMESADSIITAYRVHGWAYVCGLAMDSIFSELLGRGNGSSGGKGGSMHFYGNQLLGGNGIVGAQIIIYILVVSLIKNKIMPFCRIDFAAGLNIIGKTRIEHKLKFFSMITELLPEEKRINVPVGAGVALAMKLKQNKGVCYTLYGDGAANQGQVFEAYNMAKLWKLPCVFVCENNGYGMGTSVDRASASIEYYTRGDYIPGIKVDGMDVLAVLEATRWARDWCINKKGPIILEMTTYRYHGHSMSDPGTSYRTREEIQNVRKNNDPIILFKNVLIENDFVTPEEINKLEKEIKIKVDKSVKNAKSSKFPDNKELYTNIYKDSNNMYPIRGTSGPVFPIAISRYILIAAGLQDWSGELMLSIRNESDVYTDYEGNVKEELKRTKMIDWKEIHDWYHLSLIGISCVDEIYSIDWNKFNNKRLNTYVSSTLPEAVGLSSSSSVNCGFFKMMEHYAKFVEFHPYCNVKNVQLPPNITFVICNSMKKMVKSNTINFNTRVCECRLASMAIMVKLENADINKSTQLESLYSLKTKHNLNFINEILHVGTKLANIFKHSSYTISSFCEEFSLDNDILLSKLHHNITREVDDYYPNERLNHVINECNRVYEFLNLCLNEEIAESEKYVKLGQVINSGHES</sequence>
<protein>
    <recommendedName>
        <fullName evidence="10">Dehydrogenase E1 component domain-containing protein</fullName>
    </recommendedName>
</protein>
<comment type="caution">
    <text evidence="11">The sequence shown here is derived from an EMBL/GenBank/DDBJ whole genome shotgun (WGS) entry which is preliminary data.</text>
</comment>
<evidence type="ECO:0000256" key="8">
    <source>
        <dbReference type="ARBA" id="ARBA00023052"/>
    </source>
</evidence>
<evidence type="ECO:0000259" key="10">
    <source>
        <dbReference type="Pfam" id="PF00676"/>
    </source>
</evidence>
<feature type="domain" description="Dehydrogenase E1 component" evidence="10">
    <location>
        <begin position="62"/>
        <end position="168"/>
    </location>
</feature>
<dbReference type="SUPFAM" id="SSF55060">
    <property type="entry name" value="GHMP Kinase, C-terminal domain"/>
    <property type="match status" value="1"/>
</dbReference>
<evidence type="ECO:0000313" key="12">
    <source>
        <dbReference type="Proteomes" id="UP000078046"/>
    </source>
</evidence>
<dbReference type="PANTHER" id="PTHR11516:SF60">
    <property type="entry name" value="PYRUVATE DEHYDROGENASE E1 COMPONENT SUBUNIT ALPHA"/>
    <property type="match status" value="1"/>
</dbReference>
<dbReference type="EMBL" id="LWCA01000396">
    <property type="protein sequence ID" value="OAF68729.1"/>
    <property type="molecule type" value="Genomic_DNA"/>
</dbReference>
<keyword evidence="7" id="KW-0560">Oxidoreductase</keyword>
<reference evidence="11 12" key="1">
    <citation type="submission" date="2016-04" db="EMBL/GenBank/DDBJ databases">
        <title>The genome of Intoshia linei affirms orthonectids as highly simplified spiralians.</title>
        <authorList>
            <person name="Mikhailov K.V."/>
            <person name="Slusarev G.S."/>
            <person name="Nikitin M.A."/>
            <person name="Logacheva M.D."/>
            <person name="Penin A."/>
            <person name="Aleoshin V."/>
            <person name="Panchin Y.V."/>
        </authorList>
    </citation>
    <scope>NUCLEOTIDE SEQUENCE [LARGE SCALE GENOMIC DNA]</scope>
    <source>
        <strain evidence="11">Intl2013</strain>
        <tissue evidence="11">Whole animal</tissue>
    </source>
</reference>
<evidence type="ECO:0000313" key="11">
    <source>
        <dbReference type="EMBL" id="OAF68729.1"/>
    </source>
</evidence>
<keyword evidence="3" id="KW-0547">Nucleotide-binding</keyword>
<dbReference type="Pfam" id="PF00676">
    <property type="entry name" value="E1_dh"/>
    <property type="match status" value="2"/>
</dbReference>
<dbReference type="Proteomes" id="UP000078046">
    <property type="component" value="Unassembled WGS sequence"/>
</dbReference>
<gene>
    <name evidence="11" type="ORF">A3Q56_03518</name>
</gene>
<dbReference type="InterPro" id="IPR036554">
    <property type="entry name" value="GHMP_kinase_C_sf"/>
</dbReference>
<dbReference type="AlphaFoldDB" id="A0A177B374"/>
<dbReference type="SUPFAM" id="SSF54211">
    <property type="entry name" value="Ribosomal protein S5 domain 2-like"/>
    <property type="match status" value="1"/>
</dbReference>
<dbReference type="Gene3D" id="3.40.50.970">
    <property type="match status" value="2"/>
</dbReference>
<dbReference type="Gene3D" id="3.30.230.10">
    <property type="match status" value="1"/>
</dbReference>
<comment type="cofactor">
    <cofactor evidence="1">
        <name>thiamine diphosphate</name>
        <dbReference type="ChEBI" id="CHEBI:58937"/>
    </cofactor>
</comment>
<proteinExistence type="predicted"/>
<accession>A0A177B374</accession>
<name>A0A177B374_9BILA</name>
<evidence type="ECO:0000256" key="2">
    <source>
        <dbReference type="ARBA" id="ARBA00022679"/>
    </source>
</evidence>
<dbReference type="Gene3D" id="1.20.1440.340">
    <property type="match status" value="1"/>
</dbReference>
<dbReference type="InterPro" id="IPR001017">
    <property type="entry name" value="DH_E1"/>
</dbReference>
<feature type="transmembrane region" description="Helical" evidence="9">
    <location>
        <begin position="155"/>
        <end position="176"/>
    </location>
</feature>
<evidence type="ECO:0000256" key="4">
    <source>
        <dbReference type="ARBA" id="ARBA00022777"/>
    </source>
</evidence>
<dbReference type="InterPro" id="IPR029061">
    <property type="entry name" value="THDP-binding"/>
</dbReference>
<keyword evidence="9" id="KW-0812">Transmembrane</keyword>
<evidence type="ECO:0000256" key="3">
    <source>
        <dbReference type="ARBA" id="ARBA00022741"/>
    </source>
</evidence>
<evidence type="ECO:0000256" key="6">
    <source>
        <dbReference type="ARBA" id="ARBA00022946"/>
    </source>
</evidence>
<keyword evidence="2" id="KW-0808">Transferase</keyword>
<dbReference type="GO" id="GO:0005524">
    <property type="term" value="F:ATP binding"/>
    <property type="evidence" value="ECO:0007669"/>
    <property type="project" value="UniProtKB-KW"/>
</dbReference>
<dbReference type="GO" id="GO:0006086">
    <property type="term" value="P:pyruvate decarboxylation to acetyl-CoA"/>
    <property type="evidence" value="ECO:0007669"/>
    <property type="project" value="TreeGrafter"/>
</dbReference>
<keyword evidence="9" id="KW-1133">Transmembrane helix</keyword>
<dbReference type="CDD" id="cd02000">
    <property type="entry name" value="TPP_E1_PDC_ADC_BCADC"/>
    <property type="match status" value="1"/>
</dbReference>
<dbReference type="InterPro" id="IPR050642">
    <property type="entry name" value="PDH_E1_Alpha_Subunit"/>
</dbReference>
<keyword evidence="8" id="KW-0786">Thiamine pyrophosphate</keyword>
<dbReference type="PANTHER" id="PTHR11516">
    <property type="entry name" value="PYRUVATE DEHYDROGENASE E1 COMPONENT, ALPHA SUBUNIT BACTERIAL AND ORGANELLAR"/>
    <property type="match status" value="1"/>
</dbReference>
<feature type="domain" description="Dehydrogenase E1 component" evidence="10">
    <location>
        <begin position="222"/>
        <end position="411"/>
    </location>
</feature>
<dbReference type="OrthoDB" id="10256198at2759"/>
<keyword evidence="4" id="KW-0418">Kinase</keyword>
<keyword evidence="6" id="KW-0809">Transit peptide</keyword>
<evidence type="ECO:0000256" key="9">
    <source>
        <dbReference type="SAM" id="Phobius"/>
    </source>
</evidence>
<dbReference type="InterPro" id="IPR014721">
    <property type="entry name" value="Ribsml_uS5_D2-typ_fold_subgr"/>
</dbReference>
<evidence type="ECO:0000256" key="1">
    <source>
        <dbReference type="ARBA" id="ARBA00001964"/>
    </source>
</evidence>
<organism evidence="11 12">
    <name type="scientific">Intoshia linei</name>
    <dbReference type="NCBI Taxonomy" id="1819745"/>
    <lineage>
        <taxon>Eukaryota</taxon>
        <taxon>Metazoa</taxon>
        <taxon>Spiralia</taxon>
        <taxon>Lophotrochozoa</taxon>
        <taxon>Mesozoa</taxon>
        <taxon>Orthonectida</taxon>
        <taxon>Rhopaluridae</taxon>
        <taxon>Intoshia</taxon>
    </lineage>
</organism>